<dbReference type="Proteomes" id="UP001153712">
    <property type="component" value="Chromosome 2"/>
</dbReference>
<feature type="domain" description="C2H2-type" evidence="2">
    <location>
        <begin position="3"/>
        <end position="31"/>
    </location>
</feature>
<organism evidence="3 4">
    <name type="scientific">Phyllotreta striolata</name>
    <name type="common">Striped flea beetle</name>
    <name type="synonym">Crioceris striolata</name>
    <dbReference type="NCBI Taxonomy" id="444603"/>
    <lineage>
        <taxon>Eukaryota</taxon>
        <taxon>Metazoa</taxon>
        <taxon>Ecdysozoa</taxon>
        <taxon>Arthropoda</taxon>
        <taxon>Hexapoda</taxon>
        <taxon>Insecta</taxon>
        <taxon>Pterygota</taxon>
        <taxon>Neoptera</taxon>
        <taxon>Endopterygota</taxon>
        <taxon>Coleoptera</taxon>
        <taxon>Polyphaga</taxon>
        <taxon>Cucujiformia</taxon>
        <taxon>Chrysomeloidea</taxon>
        <taxon>Chrysomelidae</taxon>
        <taxon>Galerucinae</taxon>
        <taxon>Alticini</taxon>
        <taxon>Phyllotreta</taxon>
    </lineage>
</organism>
<dbReference type="SUPFAM" id="SSF57667">
    <property type="entry name" value="beta-beta-alpha zinc fingers"/>
    <property type="match status" value="1"/>
</dbReference>
<evidence type="ECO:0000259" key="2">
    <source>
        <dbReference type="PROSITE" id="PS50157"/>
    </source>
</evidence>
<dbReference type="PANTHER" id="PTHR33936:SF24">
    <property type="entry name" value="C2H2-TYPE DOMAIN-CONTAINING PROTEIN"/>
    <property type="match status" value="1"/>
</dbReference>
<sequence length="647" mass="75408">MALKCDICDKTFSSRSSLGRHQREVHEIDEFRGYSYNNFANKCLEGCKVSFKLVDDLRSHLQTKHNFEMVCTELEFTSEDDFKSFLNNLVYTEKAQYVLSSSKRIILENNHYDKRYYLCNRSARNAAKPRITEKCTTSNETYIMNTTCTSQLVVSKCIETDFFNVTFFKTHYGHDLQLEHLHLTKVEKKHIALKLAKGVPPAKILDSYRSNIEIDKPERVDLITPRDINKIKYTFKVNVSDLLNVANGDENEDKADTDVDRDVIFYKKQNTEHPLLKCEDICIVLMNKSQEVMLRQFGSNIIAVDTSIYDTCLEVTTLSIVDEFMEGFPVTYMFSNRNDDTILEILFDVLKNKVGTIDCKNFITYHNTTTYRAWMKVMTTIETKHLFCCWFVRKDWKDNLKNLNIKKRDIIYKRLTALQQTLDARKFDENLAKEIQSMQMDDDTKEFANYFIANYSQSTEKWAYCHQESCVISNNLASHSDRIRKIFKNTYTEGENTICLDQAMQALMKLARDKTAERCIKLYKSNPSKHKQTTSERHQIALSAAYTVGVDDIFLVLTSDNTEYYLKRDNNHTCCNIKCSECNVCVQCFICSCSDFLNKHIICEHLHYIKMNVIFEDVHVDVPSQQQGQDIITSEETFMTSLESFED</sequence>
<reference evidence="3" key="1">
    <citation type="submission" date="2022-01" db="EMBL/GenBank/DDBJ databases">
        <authorList>
            <person name="King R."/>
        </authorList>
    </citation>
    <scope>NUCLEOTIDE SEQUENCE</scope>
</reference>
<name>A0A9N9TPK9_PHYSR</name>
<evidence type="ECO:0000313" key="4">
    <source>
        <dbReference type="Proteomes" id="UP001153712"/>
    </source>
</evidence>
<dbReference type="InterPro" id="IPR036236">
    <property type="entry name" value="Znf_C2H2_sf"/>
</dbReference>
<evidence type="ECO:0000256" key="1">
    <source>
        <dbReference type="PROSITE-ProRule" id="PRU00042"/>
    </source>
</evidence>
<gene>
    <name evidence="3" type="ORF">PHYEVI_LOCUS5159</name>
</gene>
<dbReference type="GO" id="GO:0008270">
    <property type="term" value="F:zinc ion binding"/>
    <property type="evidence" value="ECO:0007669"/>
    <property type="project" value="UniProtKB-KW"/>
</dbReference>
<dbReference type="SMART" id="SM00355">
    <property type="entry name" value="ZnF_C2H2"/>
    <property type="match status" value="3"/>
</dbReference>
<dbReference type="PROSITE" id="PS00028">
    <property type="entry name" value="ZINC_FINGER_C2H2_1"/>
    <property type="match status" value="2"/>
</dbReference>
<keyword evidence="1" id="KW-0862">Zinc</keyword>
<dbReference type="AlphaFoldDB" id="A0A9N9TPK9"/>
<dbReference type="OrthoDB" id="6426693at2759"/>
<keyword evidence="4" id="KW-1185">Reference proteome</keyword>
<protein>
    <recommendedName>
        <fullName evidence="2">C2H2-type domain-containing protein</fullName>
    </recommendedName>
</protein>
<dbReference type="EMBL" id="OU900095">
    <property type="protein sequence ID" value="CAG9858772.1"/>
    <property type="molecule type" value="Genomic_DNA"/>
</dbReference>
<dbReference type="InterPro" id="IPR052797">
    <property type="entry name" value="RegFact_GeneExpr_CellDeath"/>
</dbReference>
<dbReference type="PANTHER" id="PTHR33936">
    <property type="entry name" value="PROTEIN CBG17840"/>
    <property type="match status" value="1"/>
</dbReference>
<keyword evidence="1" id="KW-0479">Metal-binding</keyword>
<dbReference type="InterPro" id="IPR013087">
    <property type="entry name" value="Znf_C2H2_type"/>
</dbReference>
<evidence type="ECO:0000313" key="3">
    <source>
        <dbReference type="EMBL" id="CAG9858772.1"/>
    </source>
</evidence>
<accession>A0A9N9TPK9</accession>
<dbReference type="Gene3D" id="3.30.160.60">
    <property type="entry name" value="Classic Zinc Finger"/>
    <property type="match status" value="1"/>
</dbReference>
<keyword evidence="1" id="KW-0863">Zinc-finger</keyword>
<dbReference type="PROSITE" id="PS50157">
    <property type="entry name" value="ZINC_FINGER_C2H2_2"/>
    <property type="match status" value="1"/>
</dbReference>
<proteinExistence type="predicted"/>